<evidence type="ECO:0000313" key="2">
    <source>
        <dbReference type="Proteomes" id="UP000288716"/>
    </source>
</evidence>
<organism evidence="1 2">
    <name type="scientific">Leptotrombidium deliense</name>
    <dbReference type="NCBI Taxonomy" id="299467"/>
    <lineage>
        <taxon>Eukaryota</taxon>
        <taxon>Metazoa</taxon>
        <taxon>Ecdysozoa</taxon>
        <taxon>Arthropoda</taxon>
        <taxon>Chelicerata</taxon>
        <taxon>Arachnida</taxon>
        <taxon>Acari</taxon>
        <taxon>Acariformes</taxon>
        <taxon>Trombidiformes</taxon>
        <taxon>Prostigmata</taxon>
        <taxon>Anystina</taxon>
        <taxon>Parasitengona</taxon>
        <taxon>Trombiculoidea</taxon>
        <taxon>Trombiculidae</taxon>
        <taxon>Leptotrombidium</taxon>
    </lineage>
</organism>
<dbReference type="EMBL" id="NCKV01008208">
    <property type="protein sequence ID" value="RWS22663.1"/>
    <property type="molecule type" value="Genomic_DNA"/>
</dbReference>
<name>A0A443S581_9ACAR</name>
<dbReference type="AlphaFoldDB" id="A0A443S581"/>
<dbReference type="SUPFAM" id="SSF54001">
    <property type="entry name" value="Cysteine proteinases"/>
    <property type="match status" value="1"/>
</dbReference>
<keyword evidence="2" id="KW-1185">Reference proteome</keyword>
<dbReference type="OrthoDB" id="6430792at2759"/>
<gene>
    <name evidence="1" type="ORF">B4U80_07573</name>
</gene>
<evidence type="ECO:0000313" key="1">
    <source>
        <dbReference type="EMBL" id="RWS22663.1"/>
    </source>
</evidence>
<accession>A0A443S581</accession>
<dbReference type="VEuPathDB" id="VectorBase:LDEU009377"/>
<dbReference type="InterPro" id="IPR038765">
    <property type="entry name" value="Papain-like_cys_pep_sf"/>
</dbReference>
<protein>
    <submittedName>
        <fullName evidence="1">Peptidase-like protein</fullName>
    </submittedName>
</protein>
<sequence>MYTKEIQDALKYTSWFKGVFASDMLPQPERRMSMIVNTDSADKEGTHWIAVFVQNNIAEYFDPFGLPPLTKNFVDFLGLFEIWCHSNTTIQDINSEKCGEFCIAFVKERTKVRTVKEMIKL</sequence>
<proteinExistence type="predicted"/>
<reference evidence="1 2" key="1">
    <citation type="journal article" date="2018" name="Gigascience">
        <title>Genomes of trombidid mites reveal novel predicted allergens and laterally-transferred genes associated with secondary metabolism.</title>
        <authorList>
            <person name="Dong X."/>
            <person name="Chaisiri K."/>
            <person name="Xia D."/>
            <person name="Armstrong S.D."/>
            <person name="Fang Y."/>
            <person name="Donnelly M.J."/>
            <person name="Kadowaki T."/>
            <person name="McGarry J.W."/>
            <person name="Darby A.C."/>
            <person name="Makepeace B.L."/>
        </authorList>
    </citation>
    <scope>NUCLEOTIDE SEQUENCE [LARGE SCALE GENOMIC DNA]</scope>
    <source>
        <strain evidence="1">UoL-UT</strain>
    </source>
</reference>
<dbReference type="Gene3D" id="3.40.395.10">
    <property type="entry name" value="Adenoviral Proteinase, Chain A"/>
    <property type="match status" value="1"/>
</dbReference>
<dbReference type="Proteomes" id="UP000288716">
    <property type="component" value="Unassembled WGS sequence"/>
</dbReference>
<comment type="caution">
    <text evidence="1">The sequence shown here is derived from an EMBL/GenBank/DDBJ whole genome shotgun (WGS) entry which is preliminary data.</text>
</comment>